<accession>A0AAT9HL46</accession>
<name>A0AAT9HL46_9ACTN</name>
<feature type="region of interest" description="Disordered" evidence="1">
    <location>
        <begin position="756"/>
        <end position="779"/>
    </location>
</feature>
<evidence type="ECO:0000256" key="1">
    <source>
        <dbReference type="SAM" id="MobiDB-lite"/>
    </source>
</evidence>
<dbReference type="AlphaFoldDB" id="A0AAT9HL46"/>
<evidence type="ECO:0000313" key="2">
    <source>
        <dbReference type="EMBL" id="BFO17858.1"/>
    </source>
</evidence>
<feature type="compositionally biased region" description="Polar residues" evidence="1">
    <location>
        <begin position="756"/>
        <end position="776"/>
    </location>
</feature>
<feature type="region of interest" description="Disordered" evidence="1">
    <location>
        <begin position="791"/>
        <end position="840"/>
    </location>
</feature>
<sequence length="840" mass="89508">MGKTIGGRIAAERQPRAVPDVPTRVRPEARGTVPPAGLPRVTRVDVHASPEQTCTPPTCPAARASMVGIATVLPGRRSSRQAAVRMIDLYTIGSQHPGTDPTWTTIDIQGTVKGRPITPARRLAGLTYKPATRLYYTVAPTNPEGPLLCSISTAGALEILGPTGQNMTGGIAYHGADDCFYALSNEFDGSVKLNRVTMSGEAGALFTIALGVAAGLTYVQASDTFYALITQDNFTWFYSIKKSGTVTKLFGAGLRVFGGLCHSPSENLFYFVANEEDGFSYLWTLALSGSVVKRMGLGYHFDHAGISMAPWFGGTMNIKSLLEGERFVSGETALLDANILNGAGPSWNSDGVAWQSSIDGTLGTGSPTATLSPGTHVITASKERLKQSVTVRVFADLGALYQAAPSPAEIGRVLGDFTFHWVDGTSGDPTQQWDSYPGFPFDQTSPNPSRTAVIAKLDVLRHQRFSQPLPYGTAATAYEQVRLNTHTVRVSLGTALNMAGGGVINLNRTFTTWSNSSATPTVAAPYVHSLYLFNHESRHNEPGDPGHVTCTAWTGAAGVDNGMDATFEPGSGFARAALYAMWVYKYSRYDPPRRSARRRRTSPRCSSRTASARIPRARSPSCRRCSPSCGTREPFEPDPRPARRGDGGVDLFAPGLAGSGCSAFLRTERSARADRLNSGTMNPAEGGFGPGAVARGEKEPVAGPGRRGRGASRGVHLRLRERHSGLPHAVGAIAHACPAPRAHGSSFTRTAQFLTTQSAQGDTHSDASGQRGTTERNLPWIPRTYAALWRSRSHLPSAPRSPAPRSPEATPPAGRAPTAPPRPPPRPPHPPRPARSPSGS</sequence>
<reference evidence="2" key="2">
    <citation type="submission" date="2024-07" db="EMBL/GenBank/DDBJ databases">
        <title>Streptomyces haneummycinica sp. nov., a new antibiotic-producing actinobacterium isolated from marine sediment.</title>
        <authorList>
            <person name="Uemura M."/>
            <person name="Hamada M."/>
            <person name="Hirano S."/>
            <person name="Kobayashi K."/>
            <person name="Ohshiro T."/>
            <person name="Kobayashi T."/>
            <person name="Terahara T."/>
        </authorList>
    </citation>
    <scope>NUCLEOTIDE SEQUENCE</scope>
    <source>
        <strain evidence="2">KM77-8</strain>
    </source>
</reference>
<feature type="region of interest" description="Disordered" evidence="1">
    <location>
        <begin position="1"/>
        <end position="38"/>
    </location>
</feature>
<proteinExistence type="predicted"/>
<feature type="compositionally biased region" description="Pro residues" evidence="1">
    <location>
        <begin position="818"/>
        <end position="834"/>
    </location>
</feature>
<reference evidence="2" key="1">
    <citation type="submission" date="2024-06" db="EMBL/GenBank/DDBJ databases">
        <authorList>
            <consortium name="consrtm"/>
            <person name="Uemura M."/>
            <person name="Terahara T."/>
        </authorList>
    </citation>
    <scope>NUCLEOTIDE SEQUENCE</scope>
    <source>
        <strain evidence="2">KM77-8</strain>
    </source>
</reference>
<feature type="compositionally biased region" description="Basic and acidic residues" evidence="1">
    <location>
        <begin position="633"/>
        <end position="647"/>
    </location>
</feature>
<feature type="region of interest" description="Disordered" evidence="1">
    <location>
        <begin position="593"/>
        <end position="647"/>
    </location>
</feature>
<feature type="compositionally biased region" description="Low complexity" evidence="1">
    <location>
        <begin position="603"/>
        <end position="629"/>
    </location>
</feature>
<dbReference type="EMBL" id="AP035768">
    <property type="protein sequence ID" value="BFO17858.1"/>
    <property type="molecule type" value="Genomic_DNA"/>
</dbReference>
<organism evidence="2">
    <name type="scientific">Streptomyces haneummycinicus</name>
    <dbReference type="NCBI Taxonomy" id="3074435"/>
    <lineage>
        <taxon>Bacteria</taxon>
        <taxon>Bacillati</taxon>
        <taxon>Actinomycetota</taxon>
        <taxon>Actinomycetes</taxon>
        <taxon>Kitasatosporales</taxon>
        <taxon>Streptomycetaceae</taxon>
        <taxon>Streptomyces</taxon>
    </lineage>
</organism>
<feature type="compositionally biased region" description="Low complexity" evidence="1">
    <location>
        <begin position="806"/>
        <end position="817"/>
    </location>
</feature>
<gene>
    <name evidence="2" type="ORF">SHKM778_42460</name>
</gene>
<feature type="region of interest" description="Disordered" evidence="1">
    <location>
        <begin position="676"/>
        <end position="714"/>
    </location>
</feature>
<dbReference type="SUPFAM" id="SSF63825">
    <property type="entry name" value="YWTD domain"/>
    <property type="match status" value="1"/>
</dbReference>
<protein>
    <submittedName>
        <fullName evidence="2">Uncharacterized protein</fullName>
    </submittedName>
</protein>